<feature type="compositionally biased region" description="Acidic residues" evidence="1">
    <location>
        <begin position="82"/>
        <end position="91"/>
    </location>
</feature>
<evidence type="ECO:0000313" key="3">
    <source>
        <dbReference type="Proteomes" id="UP000284842"/>
    </source>
</evidence>
<reference evidence="2 3" key="1">
    <citation type="journal article" date="2018" name="Evol. Lett.">
        <title>Horizontal gene cluster transfer increased hallucinogenic mushroom diversity.</title>
        <authorList>
            <person name="Reynolds H.T."/>
            <person name="Vijayakumar V."/>
            <person name="Gluck-Thaler E."/>
            <person name="Korotkin H.B."/>
            <person name="Matheny P.B."/>
            <person name="Slot J.C."/>
        </authorList>
    </citation>
    <scope>NUCLEOTIDE SEQUENCE [LARGE SCALE GENOMIC DNA]</scope>
    <source>
        <strain evidence="2 3">2629</strain>
    </source>
</reference>
<evidence type="ECO:0000256" key="1">
    <source>
        <dbReference type="SAM" id="MobiDB-lite"/>
    </source>
</evidence>
<evidence type="ECO:0000313" key="2">
    <source>
        <dbReference type="EMBL" id="PPR06206.1"/>
    </source>
</evidence>
<dbReference type="Proteomes" id="UP000284842">
    <property type="component" value="Unassembled WGS sequence"/>
</dbReference>
<proteinExistence type="predicted"/>
<dbReference type="AlphaFoldDB" id="A0A409YT54"/>
<feature type="region of interest" description="Disordered" evidence="1">
    <location>
        <begin position="68"/>
        <end position="91"/>
    </location>
</feature>
<dbReference type="InParanoid" id="A0A409YT54"/>
<name>A0A409YT54_9AGAR</name>
<comment type="caution">
    <text evidence="2">The sequence shown here is derived from an EMBL/GenBank/DDBJ whole genome shotgun (WGS) entry which is preliminary data.</text>
</comment>
<organism evidence="2 3">
    <name type="scientific">Panaeolus cyanescens</name>
    <dbReference type="NCBI Taxonomy" id="181874"/>
    <lineage>
        <taxon>Eukaryota</taxon>
        <taxon>Fungi</taxon>
        <taxon>Dikarya</taxon>
        <taxon>Basidiomycota</taxon>
        <taxon>Agaricomycotina</taxon>
        <taxon>Agaricomycetes</taxon>
        <taxon>Agaricomycetidae</taxon>
        <taxon>Agaricales</taxon>
        <taxon>Agaricineae</taxon>
        <taxon>Galeropsidaceae</taxon>
        <taxon>Panaeolus</taxon>
    </lineage>
</organism>
<sequence>MDMKYNASTSQTFIPGRDSGLAVATSGGLTVDGLKSMEHVRISHGVLQQHVQNLTAITTGFWMVPSARPAAASKPVKSDDDSSKDEEGEYEETPFVVFATTFYV</sequence>
<protein>
    <submittedName>
        <fullName evidence="2">Uncharacterized protein</fullName>
    </submittedName>
</protein>
<accession>A0A409YT54</accession>
<keyword evidence="3" id="KW-1185">Reference proteome</keyword>
<gene>
    <name evidence="2" type="ORF">CVT24_000651</name>
</gene>
<dbReference type="EMBL" id="NHTK01000693">
    <property type="protein sequence ID" value="PPR06206.1"/>
    <property type="molecule type" value="Genomic_DNA"/>
</dbReference>